<dbReference type="EMBL" id="HG675611">
    <property type="protein sequence ID" value="CDJ41387.1"/>
    <property type="molecule type" value="Genomic_DNA"/>
</dbReference>
<feature type="compositionally biased region" description="Low complexity" evidence="1">
    <location>
        <begin position="765"/>
        <end position="777"/>
    </location>
</feature>
<dbReference type="RefSeq" id="XP_013232137.1">
    <property type="nucleotide sequence ID" value="XM_013376683.1"/>
</dbReference>
<protein>
    <submittedName>
        <fullName evidence="2">Uncharacterized protein</fullName>
    </submittedName>
</protein>
<gene>
    <name evidence="2" type="ORF">ETH_00007470</name>
</gene>
<feature type="compositionally biased region" description="Low complexity" evidence="1">
    <location>
        <begin position="809"/>
        <end position="820"/>
    </location>
</feature>
<feature type="compositionally biased region" description="Polar residues" evidence="1">
    <location>
        <begin position="1"/>
        <end position="32"/>
    </location>
</feature>
<feature type="region of interest" description="Disordered" evidence="1">
    <location>
        <begin position="563"/>
        <end position="621"/>
    </location>
</feature>
<dbReference type="Proteomes" id="UP000030747">
    <property type="component" value="Unassembled WGS sequence"/>
</dbReference>
<feature type="region of interest" description="Disordered" evidence="1">
    <location>
        <begin position="1"/>
        <end position="68"/>
    </location>
</feature>
<feature type="compositionally biased region" description="Polar residues" evidence="1">
    <location>
        <begin position="724"/>
        <end position="739"/>
    </location>
</feature>
<dbReference type="VEuPathDB" id="ToxoDB:ETH2_0703500"/>
<name>U6KTE6_EIMTE</name>
<sequence>MESSQAGSHILQSPPNNGNCSYVTSNDGQPGTFQMHGAPEAVGGAAQMHPSEAVSEARKRISNPDGKLSRAVSWMPKWTDQKQQMARDLAGSSPTVRRGMKSGVAATPAIRLATKYPFRSSSVRPLSVGPPSQRSQVMSNRRTHAASVNIPAQRRIANQQQQKLLTRFHSDKSVKVATPSAAAEVALPRRVGQHGSEKRSEACPCGQSSATTDCELPLLQKRRTWRLLQHLVDQLEAEGQSHALLQYPEVLQKLLKALMPLLQQKDVLSNLSECTQANGFLSGRVSNGSNDCSSTPLVQNSYSGPQSSATRQTSAPLSRQQVAALPNTANTDTRLLHKPLSASSRVRLVRATHNAGQGLPGPLLHNAAFTKASLRHRGRPTSAFRNASNRLQRESASQNSPGPRTYLIAKRDISNPAVTRGMTMSSQATEKPRPSRAISTGRYLHVASRLPQGALQHRRHSRTTNQALLLHKNNDGRKPVLPSFVTCTTSTNLNYESVVEPVYSARSDESGSRFDSGVTPSLGSFTEDSMETYSTQQFDTGSGVTWWAGSTLERLTRFRTSRNIQALPPSSQASNFEDDTPEQSVEGSAAHESRQSSGRLGVVPASSETQSPTTAVRRRRLVEPGNLAARRQTAIVVSSAQASGEGEKLPAISEKFAGVLAPPEKRERRFTTSDVAKFKSTAASFKGGRLVLTADELDKESRDGQATLPVPPLKDVPKIRQGRRATTQVTTPKSTNSPRLSAEAKAKRDKSPILTKKLAKRDSRSSLNPSSASPRESTQAVPGGRRMSAPPPRRATQAKIAPALPPPRARATSTRGAPAGVPSSSLKAPSARRKTVKLPSSKVRGQSVKSQKDEELLLPETEELDKDDRDVEDEKSGEMPTAVETEPEPPYPYLTLKELPALEKPVRPLPNLSALPLKAGLDPPPPIDDSVTFTHVLDRNERLTEAGRDEATQHVVSSLCNDGPDTMLLVARWLDTAADTVESNTIAAAEGLPWRDVIPPLFIGANRHRELLNPTAPPKSFSPKELRTFFEAEGFIETQEQKLRHLLETKSLPTKPSDGKEKLFCSESVD</sequence>
<feature type="region of interest" description="Disordered" evidence="1">
    <location>
        <begin position="296"/>
        <end position="320"/>
    </location>
</feature>
<feature type="compositionally biased region" description="Acidic residues" evidence="1">
    <location>
        <begin position="856"/>
        <end position="865"/>
    </location>
</feature>
<reference evidence="2" key="1">
    <citation type="submission" date="2013-10" db="EMBL/GenBank/DDBJ databases">
        <title>Genomic analysis of the causative agents of coccidiosis in chickens.</title>
        <authorList>
            <person name="Reid A.J."/>
            <person name="Blake D."/>
            <person name="Billington K."/>
            <person name="Browne H."/>
            <person name="Dunn M."/>
            <person name="Hung S."/>
            <person name="Kawahara F."/>
            <person name="Miranda-Saavedra D."/>
            <person name="Mourier T."/>
            <person name="Nagra H."/>
            <person name="Otto T.D."/>
            <person name="Rawlings N."/>
            <person name="Sanchez A."/>
            <person name="Sanders M."/>
            <person name="Subramaniam C."/>
            <person name="Tay Y."/>
            <person name="Dear P."/>
            <person name="Doerig C."/>
            <person name="Gruber A."/>
            <person name="Parkinson J."/>
            <person name="Shirley M."/>
            <person name="Wan K.L."/>
            <person name="Berriman M."/>
            <person name="Tomley F."/>
            <person name="Pain A."/>
        </authorList>
    </citation>
    <scope>NUCLEOTIDE SEQUENCE [LARGE SCALE GENOMIC DNA]</scope>
    <source>
        <strain evidence="2">Houghton</strain>
    </source>
</reference>
<evidence type="ECO:0000256" key="1">
    <source>
        <dbReference type="SAM" id="MobiDB-lite"/>
    </source>
</evidence>
<evidence type="ECO:0000313" key="3">
    <source>
        <dbReference type="Proteomes" id="UP000030747"/>
    </source>
</evidence>
<keyword evidence="3" id="KW-1185">Reference proteome</keyword>
<evidence type="ECO:0000313" key="2">
    <source>
        <dbReference type="EMBL" id="CDJ41387.1"/>
    </source>
</evidence>
<proteinExistence type="predicted"/>
<feature type="region of interest" description="Disordered" evidence="1">
    <location>
        <begin position="375"/>
        <end position="404"/>
    </location>
</feature>
<feature type="region of interest" description="Disordered" evidence="1">
    <location>
        <begin position="696"/>
        <end position="891"/>
    </location>
</feature>
<feature type="compositionally biased region" description="Polar residues" evidence="1">
    <location>
        <begin position="383"/>
        <end position="402"/>
    </location>
</feature>
<feature type="compositionally biased region" description="Basic and acidic residues" evidence="1">
    <location>
        <begin position="742"/>
        <end position="751"/>
    </location>
</feature>
<dbReference type="OrthoDB" id="346123at2759"/>
<dbReference type="GeneID" id="25250696"/>
<feature type="region of interest" description="Disordered" evidence="1">
    <location>
        <begin position="1049"/>
        <end position="1070"/>
    </location>
</feature>
<accession>U6KTE6</accession>
<dbReference type="AlphaFoldDB" id="U6KTE6"/>
<reference evidence="2" key="2">
    <citation type="submission" date="2013-10" db="EMBL/GenBank/DDBJ databases">
        <authorList>
            <person name="Aslett M."/>
        </authorList>
    </citation>
    <scope>NUCLEOTIDE SEQUENCE [LARGE SCALE GENOMIC DNA]</scope>
    <source>
        <strain evidence="2">Houghton</strain>
    </source>
</reference>
<dbReference type="VEuPathDB" id="ToxoDB:ETH_00007470"/>
<feature type="compositionally biased region" description="Polar residues" evidence="1">
    <location>
        <begin position="563"/>
        <end position="575"/>
    </location>
</feature>
<organism evidence="2 3">
    <name type="scientific">Eimeria tenella</name>
    <name type="common">Coccidian parasite</name>
    <dbReference type="NCBI Taxonomy" id="5802"/>
    <lineage>
        <taxon>Eukaryota</taxon>
        <taxon>Sar</taxon>
        <taxon>Alveolata</taxon>
        <taxon>Apicomplexa</taxon>
        <taxon>Conoidasida</taxon>
        <taxon>Coccidia</taxon>
        <taxon>Eucoccidiorida</taxon>
        <taxon>Eimeriorina</taxon>
        <taxon>Eimeriidae</taxon>
        <taxon>Eimeria</taxon>
    </lineage>
</organism>
<feature type="compositionally biased region" description="Basic and acidic residues" evidence="1">
    <location>
        <begin position="866"/>
        <end position="877"/>
    </location>
</feature>